<feature type="transmembrane region" description="Helical" evidence="6">
    <location>
        <begin position="275"/>
        <end position="297"/>
    </location>
</feature>
<sequence length="388" mass="44627">MIENKELAQKQQEKLERRKRNLEIQRNNNPLNVNILNIWKKNPKKIMWMFISALLYNLALTVFLKKAATIATGTSSFAQLITFLGPSSFETFYGFFYVLVNLPLMFIFWKANPRLFMVLTFWWMFFQCSIQCIFIDYTGNGNPITDFLNTYISVYRPETPSGNYTFNGEVIKIKYWSVYTNSKGGYYDGQNWPILIYAFLGGIFEASSSVLAWRARGSIGGTSIISNYFALKKKKAVGNVLFFVALVFSAFSIIVLGSLEAAGKVKGRSWDATSFLTRLCGTFIFLIISTFIVNKFFPKYKKVKIEIYTQKAEWIAEHFKKIGYAHAFNIYKGYAGFSHAEFAKVETIALYLEKDIILERVKEIDKNAWIATSNIQEINGHFDTSFID</sequence>
<evidence type="ECO:0000313" key="8">
    <source>
        <dbReference type="EMBL" id="RMA77597.1"/>
    </source>
</evidence>
<evidence type="ECO:0000256" key="5">
    <source>
        <dbReference type="ARBA" id="ARBA00023136"/>
    </source>
</evidence>
<feature type="transmembrane region" description="Helical" evidence="6">
    <location>
        <begin position="194"/>
        <end position="215"/>
    </location>
</feature>
<feature type="transmembrane region" description="Helical" evidence="6">
    <location>
        <begin position="116"/>
        <end position="137"/>
    </location>
</feature>
<evidence type="ECO:0000313" key="9">
    <source>
        <dbReference type="Proteomes" id="UP000267246"/>
    </source>
</evidence>
<accession>A0A3L9ZZ02</accession>
<name>A0A3L9ZZ02_9BACT</name>
<evidence type="ECO:0000256" key="1">
    <source>
        <dbReference type="ARBA" id="ARBA00004651"/>
    </source>
</evidence>
<dbReference type="RefSeq" id="WP_121940911.1">
    <property type="nucleotide sequence ID" value="NZ_CP137846.1"/>
</dbReference>
<evidence type="ECO:0000256" key="4">
    <source>
        <dbReference type="ARBA" id="ARBA00022989"/>
    </source>
</evidence>
<evidence type="ECO:0000256" key="2">
    <source>
        <dbReference type="ARBA" id="ARBA00022475"/>
    </source>
</evidence>
<dbReference type="PANTHER" id="PTHR33545">
    <property type="entry name" value="UPF0750 MEMBRANE PROTEIN YITT-RELATED"/>
    <property type="match status" value="1"/>
</dbReference>
<feature type="transmembrane region" description="Helical" evidence="6">
    <location>
        <begin position="46"/>
        <end position="64"/>
    </location>
</feature>
<comment type="caution">
    <text evidence="8">The sequence shown here is derived from an EMBL/GenBank/DDBJ whole genome shotgun (WGS) entry which is preliminary data.</text>
</comment>
<feature type="transmembrane region" description="Helical" evidence="6">
    <location>
        <begin position="236"/>
        <end position="255"/>
    </location>
</feature>
<dbReference type="Pfam" id="PF02588">
    <property type="entry name" value="YitT_membrane"/>
    <property type="match status" value="1"/>
</dbReference>
<comment type="subcellular location">
    <subcellularLocation>
        <location evidence="1">Cell membrane</location>
        <topology evidence="1">Multi-pass membrane protein</topology>
    </subcellularLocation>
</comment>
<keyword evidence="3 6" id="KW-0812">Transmembrane</keyword>
<keyword evidence="5 6" id="KW-0472">Membrane</keyword>
<dbReference type="Pfam" id="PF10035">
    <property type="entry name" value="DUF2179"/>
    <property type="match status" value="1"/>
</dbReference>
<dbReference type="OrthoDB" id="401129at2"/>
<keyword evidence="9" id="KW-1185">Reference proteome</keyword>
<dbReference type="GO" id="GO:0005886">
    <property type="term" value="C:plasma membrane"/>
    <property type="evidence" value="ECO:0007669"/>
    <property type="project" value="UniProtKB-SubCell"/>
</dbReference>
<dbReference type="InterPro" id="IPR003740">
    <property type="entry name" value="YitT"/>
</dbReference>
<keyword evidence="4 6" id="KW-1133">Transmembrane helix</keyword>
<evidence type="ECO:0000256" key="3">
    <source>
        <dbReference type="ARBA" id="ARBA00022692"/>
    </source>
</evidence>
<dbReference type="EMBL" id="REFI01000008">
    <property type="protein sequence ID" value="RMA77597.1"/>
    <property type="molecule type" value="Genomic_DNA"/>
</dbReference>
<protein>
    <submittedName>
        <fullName evidence="8">Uncharacterized membrane-anchored protein YitT (DUF2179 family)</fullName>
    </submittedName>
</protein>
<keyword evidence="2" id="KW-1003">Cell membrane</keyword>
<dbReference type="InterPro" id="IPR019264">
    <property type="entry name" value="DUF2179"/>
</dbReference>
<proteinExistence type="predicted"/>
<feature type="domain" description="DUF2179" evidence="7">
    <location>
        <begin position="329"/>
        <end position="380"/>
    </location>
</feature>
<reference evidence="8 9" key="1">
    <citation type="submission" date="2018-10" db="EMBL/GenBank/DDBJ databases">
        <title>Genomic Encyclopedia of Archaeal and Bacterial Type Strains, Phase II (KMG-II): from individual species to whole genera.</title>
        <authorList>
            <person name="Goeker M."/>
        </authorList>
    </citation>
    <scope>NUCLEOTIDE SEQUENCE [LARGE SCALE GENOMIC DNA]</scope>
    <source>
        <strain evidence="8 9">ATCC 29870</strain>
    </source>
</reference>
<evidence type="ECO:0000259" key="7">
    <source>
        <dbReference type="Pfam" id="PF10035"/>
    </source>
</evidence>
<gene>
    <name evidence="8" type="ORF">JN00_0448</name>
</gene>
<feature type="transmembrane region" description="Helical" evidence="6">
    <location>
        <begin position="92"/>
        <end position="109"/>
    </location>
</feature>
<dbReference type="InterPro" id="IPR051461">
    <property type="entry name" value="UPF0750_membrane"/>
</dbReference>
<organism evidence="8 9">
    <name type="scientific">Metamycoplasma subdolum</name>
    <dbReference type="NCBI Taxonomy" id="92407"/>
    <lineage>
        <taxon>Bacteria</taxon>
        <taxon>Bacillati</taxon>
        <taxon>Mycoplasmatota</taxon>
        <taxon>Mycoplasmoidales</taxon>
        <taxon>Metamycoplasmataceae</taxon>
        <taxon>Metamycoplasma</taxon>
    </lineage>
</organism>
<dbReference type="AlphaFoldDB" id="A0A3L9ZZ02"/>
<dbReference type="PANTHER" id="PTHR33545:SF5">
    <property type="entry name" value="UPF0750 MEMBRANE PROTEIN YITT"/>
    <property type="match status" value="1"/>
</dbReference>
<evidence type="ECO:0000256" key="6">
    <source>
        <dbReference type="SAM" id="Phobius"/>
    </source>
</evidence>
<dbReference type="Proteomes" id="UP000267246">
    <property type="component" value="Unassembled WGS sequence"/>
</dbReference>